<dbReference type="Proteomes" id="UP001143543">
    <property type="component" value="Unassembled WGS sequence"/>
</dbReference>
<accession>A0ABQ5MHU8</accession>
<evidence type="ECO:0000259" key="1">
    <source>
        <dbReference type="Pfam" id="PF14289"/>
    </source>
</evidence>
<feature type="domain" description="DUF4369" evidence="1">
    <location>
        <begin position="35"/>
        <end position="133"/>
    </location>
</feature>
<evidence type="ECO:0000313" key="3">
    <source>
        <dbReference type="Proteomes" id="UP001143543"/>
    </source>
</evidence>
<keyword evidence="3" id="KW-1185">Reference proteome</keyword>
<organism evidence="2 3">
    <name type="scientific">Neptunitalea lumnitzerae</name>
    <dbReference type="NCBI Taxonomy" id="2965509"/>
    <lineage>
        <taxon>Bacteria</taxon>
        <taxon>Pseudomonadati</taxon>
        <taxon>Bacteroidota</taxon>
        <taxon>Flavobacteriia</taxon>
        <taxon>Flavobacteriales</taxon>
        <taxon>Flavobacteriaceae</taxon>
        <taxon>Neptunitalea</taxon>
    </lineage>
</organism>
<dbReference type="Pfam" id="PF14289">
    <property type="entry name" value="DUF4369"/>
    <property type="match status" value="1"/>
</dbReference>
<dbReference type="EMBL" id="BRVO01000001">
    <property type="protein sequence ID" value="GLB48937.1"/>
    <property type="molecule type" value="Genomic_DNA"/>
</dbReference>
<sequence length="245" mass="27877">MPQLHLASIRMKKLITVIALAVLFGACSKDKNTMILEGNIEGLKLGTLYFQRMNDSTVVNIDTLNLDGTGKFKFEIPLEEPEVFFLHLDKKDENPFNDQLMVFGEPGTINVASTRQYFTVNAKITGSKNQEIYDEYIKTKSKFNRKNLDWLETKLKGAKKLSQQKIDSFDVLIDNNTKRSYLYSINFCINHKDAEVAPYIALTDLNNTGVKFLDTINNSLTDKVAASKYGKLLDKFIKDIKKAEQ</sequence>
<name>A0ABQ5MHU8_9FLAO</name>
<evidence type="ECO:0000313" key="2">
    <source>
        <dbReference type="EMBL" id="GLB48937.1"/>
    </source>
</evidence>
<reference evidence="2" key="1">
    <citation type="submission" date="2022-07" db="EMBL/GenBank/DDBJ databases">
        <title>Taxonomy of Novel Oxalotrophic and Methylotrophic Bacteria.</title>
        <authorList>
            <person name="Sahin N."/>
            <person name="Tani A."/>
        </authorList>
    </citation>
    <scope>NUCLEOTIDE SEQUENCE</scope>
    <source>
        <strain evidence="2">Y10</strain>
    </source>
</reference>
<protein>
    <recommendedName>
        <fullName evidence="1">DUF4369 domain-containing protein</fullName>
    </recommendedName>
</protein>
<comment type="caution">
    <text evidence="2">The sequence shown here is derived from an EMBL/GenBank/DDBJ whole genome shotgun (WGS) entry which is preliminary data.</text>
</comment>
<proteinExistence type="predicted"/>
<dbReference type="InterPro" id="IPR025380">
    <property type="entry name" value="DUF4369"/>
</dbReference>
<gene>
    <name evidence="2" type="ORF">Y10_13050</name>
</gene>